<organism evidence="1 2">
    <name type="scientific">Exidia glandulosa HHB12029</name>
    <dbReference type="NCBI Taxonomy" id="1314781"/>
    <lineage>
        <taxon>Eukaryota</taxon>
        <taxon>Fungi</taxon>
        <taxon>Dikarya</taxon>
        <taxon>Basidiomycota</taxon>
        <taxon>Agaricomycotina</taxon>
        <taxon>Agaricomycetes</taxon>
        <taxon>Auriculariales</taxon>
        <taxon>Exidiaceae</taxon>
        <taxon>Exidia</taxon>
    </lineage>
</organism>
<dbReference type="EMBL" id="KV425888">
    <property type="protein sequence ID" value="KZW02486.1"/>
    <property type="molecule type" value="Genomic_DNA"/>
</dbReference>
<protein>
    <submittedName>
        <fullName evidence="1">Uncharacterized protein</fullName>
    </submittedName>
</protein>
<keyword evidence="2" id="KW-1185">Reference proteome</keyword>
<gene>
    <name evidence="1" type="ORF">EXIGLDRAFT_458640</name>
</gene>
<evidence type="ECO:0000313" key="2">
    <source>
        <dbReference type="Proteomes" id="UP000077266"/>
    </source>
</evidence>
<dbReference type="InParanoid" id="A0A165PPM8"/>
<dbReference type="AlphaFoldDB" id="A0A165PPM8"/>
<name>A0A165PPM8_EXIGL</name>
<accession>A0A165PPM8</accession>
<sequence>MRHATQPELSLVDDHVTARSTRRLTCRHVFFPRSPQRESRRCYASSPSPTPLATGMMLYLSIFATSEASAPMRQFFPPRSLTSFTRPMLSVLLSLVSLY</sequence>
<reference evidence="1 2" key="1">
    <citation type="journal article" date="2016" name="Mol. Biol. Evol.">
        <title>Comparative Genomics of Early-Diverging Mushroom-Forming Fungi Provides Insights into the Origins of Lignocellulose Decay Capabilities.</title>
        <authorList>
            <person name="Nagy L.G."/>
            <person name="Riley R."/>
            <person name="Tritt A."/>
            <person name="Adam C."/>
            <person name="Daum C."/>
            <person name="Floudas D."/>
            <person name="Sun H."/>
            <person name="Yadav J.S."/>
            <person name="Pangilinan J."/>
            <person name="Larsson K.H."/>
            <person name="Matsuura K."/>
            <person name="Barry K."/>
            <person name="Labutti K."/>
            <person name="Kuo R."/>
            <person name="Ohm R.A."/>
            <person name="Bhattacharya S.S."/>
            <person name="Shirouzu T."/>
            <person name="Yoshinaga Y."/>
            <person name="Martin F.M."/>
            <person name="Grigoriev I.V."/>
            <person name="Hibbett D.S."/>
        </authorList>
    </citation>
    <scope>NUCLEOTIDE SEQUENCE [LARGE SCALE GENOMIC DNA]</scope>
    <source>
        <strain evidence="1 2">HHB12029</strain>
    </source>
</reference>
<proteinExistence type="predicted"/>
<evidence type="ECO:0000313" key="1">
    <source>
        <dbReference type="EMBL" id="KZW02486.1"/>
    </source>
</evidence>
<dbReference type="Proteomes" id="UP000077266">
    <property type="component" value="Unassembled WGS sequence"/>
</dbReference>